<organism evidence="2 3">
    <name type="scientific">Rubellimicrobium thermophilum DSM 16684</name>
    <dbReference type="NCBI Taxonomy" id="1123069"/>
    <lineage>
        <taxon>Bacteria</taxon>
        <taxon>Pseudomonadati</taxon>
        <taxon>Pseudomonadota</taxon>
        <taxon>Alphaproteobacteria</taxon>
        <taxon>Rhodobacterales</taxon>
        <taxon>Roseobacteraceae</taxon>
        <taxon>Rubellimicrobium</taxon>
    </lineage>
</organism>
<dbReference type="HOGENOM" id="CLU_1083812_0_0_5"/>
<accession>S9S2X7</accession>
<evidence type="ECO:0000313" key="3">
    <source>
        <dbReference type="Proteomes" id="UP000015346"/>
    </source>
</evidence>
<dbReference type="Proteomes" id="UP000015346">
    <property type="component" value="Unassembled WGS sequence"/>
</dbReference>
<gene>
    <name evidence="2" type="ORF">ruthe_02119</name>
</gene>
<dbReference type="SUPFAM" id="SSF55347">
    <property type="entry name" value="Glyceraldehyde-3-phosphate dehydrogenase-like, C-terminal domain"/>
    <property type="match status" value="1"/>
</dbReference>
<evidence type="ECO:0000313" key="2">
    <source>
        <dbReference type="EMBL" id="EPX84535.1"/>
    </source>
</evidence>
<evidence type="ECO:0000259" key="1">
    <source>
        <dbReference type="Pfam" id="PF22725"/>
    </source>
</evidence>
<comment type="caution">
    <text evidence="2">The sequence shown here is derived from an EMBL/GenBank/DDBJ whole genome shotgun (WGS) entry which is preliminary data.</text>
</comment>
<protein>
    <submittedName>
        <fullName evidence="2">Putative dehydrogenase/related protein</fullName>
    </submittedName>
</protein>
<dbReference type="AlphaFoldDB" id="S9S2X7"/>
<proteinExistence type="predicted"/>
<reference evidence="2 3" key="1">
    <citation type="journal article" date="2013" name="Stand. Genomic Sci.">
        <title>Genome sequence of the reddish-pigmented Rubellimicrobium thermophilum type strain (DSM 16684(T)), a member of the Roseobacter clade.</title>
        <authorList>
            <person name="Fiebig A."/>
            <person name="Riedel T."/>
            <person name="Gronow S."/>
            <person name="Petersen J."/>
            <person name="Klenk H.P."/>
            <person name="Goker M."/>
        </authorList>
    </citation>
    <scope>NUCLEOTIDE SEQUENCE [LARGE SCALE GENOMIC DNA]</scope>
    <source>
        <strain evidence="2 3">DSM 16684</strain>
    </source>
</reference>
<sequence>MALSAAGVERIAAAAHAAGRQAGVVHNFLGLPAHAGLRRLLDGGWLGRLFDLRVDWALPFAPLQSGPYGIWPLRETGHLLWEIAPHPLSFAVDLLGPVDVLHLETGQMREIPGLGPRPQAFRLLARSGPVEVTIALSFVQTHEERALTLRGSSGLARLDYGRDRLTVTGDNASGLVINPLRRGLSLAMQEAGQSLRLAGRESLSLHRRTPYGESFRGTLAGFYGALRAGRADPRFAPEAALAVARAIEAAVARLPAAP</sequence>
<feature type="non-terminal residue" evidence="2">
    <location>
        <position position="258"/>
    </location>
</feature>
<feature type="domain" description="GFO/IDH/MocA-like oxidoreductase" evidence="1">
    <location>
        <begin position="37"/>
        <end position="155"/>
    </location>
</feature>
<keyword evidence="3" id="KW-1185">Reference proteome</keyword>
<name>S9S2X7_9RHOB</name>
<dbReference type="InterPro" id="IPR055170">
    <property type="entry name" value="GFO_IDH_MocA-like_dom"/>
</dbReference>
<dbReference type="Gene3D" id="3.40.50.720">
    <property type="entry name" value="NAD(P)-binding Rossmann-like Domain"/>
    <property type="match status" value="1"/>
</dbReference>
<dbReference type="Gene3D" id="3.30.360.10">
    <property type="entry name" value="Dihydrodipicolinate Reductase, domain 2"/>
    <property type="match status" value="1"/>
</dbReference>
<dbReference type="STRING" id="1123069.ruthe_02119"/>
<dbReference type="Pfam" id="PF22725">
    <property type="entry name" value="GFO_IDH_MocA_C3"/>
    <property type="match status" value="1"/>
</dbReference>
<dbReference type="EMBL" id="AOLV01000022">
    <property type="protein sequence ID" value="EPX84535.1"/>
    <property type="molecule type" value="Genomic_DNA"/>
</dbReference>